<evidence type="ECO:0008006" key="3">
    <source>
        <dbReference type="Google" id="ProtNLM"/>
    </source>
</evidence>
<gene>
    <name evidence="1" type="ordered locus">Sulku_0123</name>
</gene>
<name>E4TWW0_SULKY</name>
<dbReference type="STRING" id="709032.Sulku_0123"/>
<evidence type="ECO:0000313" key="2">
    <source>
        <dbReference type="Proteomes" id="UP000008721"/>
    </source>
</evidence>
<keyword evidence="2" id="KW-1185">Reference proteome</keyword>
<dbReference type="KEGG" id="sku:Sulku_0123"/>
<organism evidence="1 2">
    <name type="scientific">Sulfuricurvum kujiense (strain ATCC BAA-921 / DSM 16994 / JCM 11577 / YK-1)</name>
    <dbReference type="NCBI Taxonomy" id="709032"/>
    <lineage>
        <taxon>Bacteria</taxon>
        <taxon>Pseudomonadati</taxon>
        <taxon>Campylobacterota</taxon>
        <taxon>Epsilonproteobacteria</taxon>
        <taxon>Campylobacterales</taxon>
        <taxon>Sulfurimonadaceae</taxon>
        <taxon>Sulfuricurvum</taxon>
    </lineage>
</organism>
<dbReference type="AlphaFoldDB" id="E4TWW0"/>
<reference evidence="1 2" key="1">
    <citation type="journal article" date="2012" name="Stand. Genomic Sci.">
        <title>Complete genome sequence of the sulfur compounds oxidizing chemolithoautotroph Sulfuricurvum kujiense type strain (YK-1(T)).</title>
        <authorList>
            <person name="Han C."/>
            <person name="Kotsyurbenko O."/>
            <person name="Chertkov O."/>
            <person name="Held B."/>
            <person name="Lapidus A."/>
            <person name="Nolan M."/>
            <person name="Lucas S."/>
            <person name="Hammon N."/>
            <person name="Deshpande S."/>
            <person name="Cheng J.F."/>
            <person name="Tapia R."/>
            <person name="Goodwin L.A."/>
            <person name="Pitluck S."/>
            <person name="Liolios K."/>
            <person name="Pagani I."/>
            <person name="Ivanova N."/>
            <person name="Mavromatis K."/>
            <person name="Mikhailova N."/>
            <person name="Pati A."/>
            <person name="Chen A."/>
            <person name="Palaniappan K."/>
            <person name="Land M."/>
            <person name="Hauser L."/>
            <person name="Chang Y.J."/>
            <person name="Jeffries C.D."/>
            <person name="Brambilla E.M."/>
            <person name="Rohde M."/>
            <person name="Spring S."/>
            <person name="Sikorski J."/>
            <person name="Goker M."/>
            <person name="Woyke T."/>
            <person name="Bristow J."/>
            <person name="Eisen J.A."/>
            <person name="Markowitz V."/>
            <person name="Hugenholtz P."/>
            <person name="Kyrpides N.C."/>
            <person name="Klenk H.P."/>
            <person name="Detter J.C."/>
        </authorList>
    </citation>
    <scope>NUCLEOTIDE SEQUENCE [LARGE SCALE GENOMIC DNA]</scope>
    <source>
        <strain evidence="2">ATCC BAA-921 / DSM 16994 / JCM 11577 / YK-1</strain>
    </source>
</reference>
<evidence type="ECO:0000313" key="1">
    <source>
        <dbReference type="EMBL" id="ADR32791.1"/>
    </source>
</evidence>
<sequence>MVIVNSSLQSPSPMESTQVAKSALQTNKSLDDAIIEFNTQEVQKNSSRFQENLSVMAAQMTGKGLNLDIRG</sequence>
<dbReference type="EMBL" id="CP002355">
    <property type="protein sequence ID" value="ADR32791.1"/>
    <property type="molecule type" value="Genomic_DNA"/>
</dbReference>
<accession>E4TWW0</accession>
<dbReference type="HOGENOM" id="CLU_2738548_0_0_7"/>
<dbReference type="Proteomes" id="UP000008721">
    <property type="component" value="Chromosome"/>
</dbReference>
<protein>
    <recommendedName>
        <fullName evidence="3">Motility protein</fullName>
    </recommendedName>
</protein>
<proteinExistence type="predicted"/>